<dbReference type="Gene3D" id="3.30.565.10">
    <property type="entry name" value="Histidine kinase-like ATPase, C-terminal domain"/>
    <property type="match status" value="1"/>
</dbReference>
<dbReference type="SUPFAM" id="SSF50341">
    <property type="entry name" value="CheW-like"/>
    <property type="match status" value="1"/>
</dbReference>
<dbReference type="PROSITE" id="PS50894">
    <property type="entry name" value="HPT"/>
    <property type="match status" value="1"/>
</dbReference>
<evidence type="ECO:0000259" key="12">
    <source>
        <dbReference type="PROSITE" id="PS50851"/>
    </source>
</evidence>
<feature type="domain" description="Histidine kinase" evidence="10">
    <location>
        <begin position="269"/>
        <end position="501"/>
    </location>
</feature>
<dbReference type="Gene3D" id="1.20.120.160">
    <property type="entry name" value="HPT domain"/>
    <property type="match status" value="1"/>
</dbReference>
<dbReference type="Proteomes" id="UP000000268">
    <property type="component" value="Chromosome"/>
</dbReference>
<accession>B0C765</accession>
<dbReference type="GO" id="GO:0005737">
    <property type="term" value="C:cytoplasm"/>
    <property type="evidence" value="ECO:0007669"/>
    <property type="project" value="InterPro"/>
</dbReference>
<dbReference type="SMART" id="SM00073">
    <property type="entry name" value="HPT"/>
    <property type="match status" value="1"/>
</dbReference>
<sequence>MFIEDDELRGLYKAASAEHIETIEAGLLHLEKNPEDQQQLQALLRATHSLKGDSRMLGVGDAETVTHQMEDLLSEVEQGDRILSSGLCDLLYSGLDAVRKIAHTAVTGEQTDVSVFHVMAQLMAGDDADIPSGPAATLDIIQGDETVEIDPAATLIQVAEETEPDLAAELNQLLKQSPSDQGQSKPAETPTTSPYQVDTVRVEAAKLDQLMTQASELAVTKLRIAQRLGEVEQLATLREQWTTDLQAQQLSLTPLKQQLSAADAMLVDQVLQVHQQRLSALSFQIENLKAQVGEDSTRLDITANQLEVGIRNLRMLPVAGLFQLFPRMVRDLAKQQQKQIELVLEGTDTLADKNILEQMQAPLTHLVRNAIDHGIETTAERMAMGKSETATLRLRAYQLGSSIAIELTDDGRGLELTKIQETAIRRGLHTETELARMTTSQVQSLIFAPGFSTRTQVTEISGRGVGLDVVRANVERLQGTIQVRSIPSQGCTFQLTLSSSLTTTAVLIVEVNQHPYAIPLEYVDKMISVTPDQIFSLEGHPTITDQDQPLSVMWLSDVLELPTEQDRHETERTNIPCVILQIGSERLGLFIDQLVDQQDIVLKPQSKLLKRIRNITGATILGNGEICMVLNPQDFLQATQGMDDLTLSEHLHEAVTSKVLLVEDSIPIRTQMKRILQGAGYDVTAAVDGQEGLEKLQADRFDAVVSDVEMPNLTGLEMTAQIRQRQEYQQLPIVLVTTLAKEEDKRRGQEAGANAYLTKGDFDQTLLIETLRRLIAS</sequence>
<dbReference type="GO" id="GO:0000155">
    <property type="term" value="F:phosphorelay sensor kinase activity"/>
    <property type="evidence" value="ECO:0007669"/>
    <property type="project" value="InterPro"/>
</dbReference>
<dbReference type="InterPro" id="IPR036061">
    <property type="entry name" value="CheW-like_dom_sf"/>
</dbReference>
<dbReference type="SUPFAM" id="SSF55874">
    <property type="entry name" value="ATPase domain of HSP90 chaperone/DNA topoisomerase II/histidine kinase"/>
    <property type="match status" value="1"/>
</dbReference>
<keyword evidence="3 8" id="KW-0597">Phosphoprotein</keyword>
<dbReference type="Pfam" id="PF02895">
    <property type="entry name" value="H-kinase_dim"/>
    <property type="match status" value="1"/>
</dbReference>
<dbReference type="Pfam" id="PF02518">
    <property type="entry name" value="HATPase_c"/>
    <property type="match status" value="1"/>
</dbReference>
<evidence type="ECO:0000256" key="8">
    <source>
        <dbReference type="PROSITE-ProRule" id="PRU00169"/>
    </source>
</evidence>
<dbReference type="PANTHER" id="PTHR43395">
    <property type="entry name" value="SENSOR HISTIDINE KINASE CHEA"/>
    <property type="match status" value="1"/>
</dbReference>
<dbReference type="InterPro" id="IPR011006">
    <property type="entry name" value="CheY-like_superfamily"/>
</dbReference>
<feature type="modified residue" description="Phosphohistidine" evidence="7">
    <location>
        <position position="48"/>
    </location>
</feature>
<evidence type="ECO:0000313" key="14">
    <source>
        <dbReference type="EMBL" id="ABW30042.1"/>
    </source>
</evidence>
<gene>
    <name evidence="14" type="ordered locus">AM1_5077</name>
</gene>
<dbReference type="SMART" id="SM00387">
    <property type="entry name" value="HATPase_c"/>
    <property type="match status" value="1"/>
</dbReference>
<dbReference type="SMART" id="SM01231">
    <property type="entry name" value="H-kinase_dim"/>
    <property type="match status" value="1"/>
</dbReference>
<keyword evidence="5 14" id="KW-0418">Kinase</keyword>
<dbReference type="AlphaFoldDB" id="B0C765"/>
<evidence type="ECO:0000259" key="10">
    <source>
        <dbReference type="PROSITE" id="PS50109"/>
    </source>
</evidence>
<dbReference type="Gene3D" id="3.40.50.2300">
    <property type="match status" value="1"/>
</dbReference>
<evidence type="ECO:0000259" key="13">
    <source>
        <dbReference type="PROSITE" id="PS50894"/>
    </source>
</evidence>
<dbReference type="GO" id="GO:0006935">
    <property type="term" value="P:chemotaxis"/>
    <property type="evidence" value="ECO:0007669"/>
    <property type="project" value="InterPro"/>
</dbReference>
<dbReference type="PRINTS" id="PR00344">
    <property type="entry name" value="BCTRLSENSOR"/>
</dbReference>
<dbReference type="InterPro" id="IPR036890">
    <property type="entry name" value="HATPase_C_sf"/>
</dbReference>
<dbReference type="eggNOG" id="COG0643">
    <property type="taxonomic scope" value="Bacteria"/>
</dbReference>
<dbReference type="Pfam" id="PF00072">
    <property type="entry name" value="Response_reg"/>
    <property type="match status" value="1"/>
</dbReference>
<dbReference type="Pfam" id="PF01627">
    <property type="entry name" value="Hpt"/>
    <property type="match status" value="1"/>
</dbReference>
<evidence type="ECO:0000256" key="5">
    <source>
        <dbReference type="ARBA" id="ARBA00022777"/>
    </source>
</evidence>
<keyword evidence="6" id="KW-0902">Two-component regulatory system</keyword>
<dbReference type="EC" id="2.7.13.3" evidence="2"/>
<dbReference type="eggNOG" id="COG0745">
    <property type="taxonomic scope" value="Bacteria"/>
</dbReference>
<dbReference type="SUPFAM" id="SSF52172">
    <property type="entry name" value="CheY-like"/>
    <property type="match status" value="1"/>
</dbReference>
<dbReference type="EMBL" id="CP000828">
    <property type="protein sequence ID" value="ABW30042.1"/>
    <property type="molecule type" value="Genomic_DNA"/>
</dbReference>
<dbReference type="InterPro" id="IPR001789">
    <property type="entry name" value="Sig_transdc_resp-reg_receiver"/>
</dbReference>
<feature type="modified residue" description="4-aspartylphosphate" evidence="8">
    <location>
        <position position="707"/>
    </location>
</feature>
<dbReference type="SUPFAM" id="SSF47384">
    <property type="entry name" value="Homodimeric domain of signal transducing histidine kinase"/>
    <property type="match status" value="1"/>
</dbReference>
<dbReference type="PROSITE" id="PS50110">
    <property type="entry name" value="RESPONSE_REGULATORY"/>
    <property type="match status" value="1"/>
</dbReference>
<evidence type="ECO:0000313" key="15">
    <source>
        <dbReference type="Proteomes" id="UP000000268"/>
    </source>
</evidence>
<dbReference type="Gene3D" id="2.30.30.40">
    <property type="entry name" value="SH3 Domains"/>
    <property type="match status" value="1"/>
</dbReference>
<evidence type="ECO:0000259" key="11">
    <source>
        <dbReference type="PROSITE" id="PS50110"/>
    </source>
</evidence>
<dbReference type="SMART" id="SM00260">
    <property type="entry name" value="CheW"/>
    <property type="match status" value="1"/>
</dbReference>
<dbReference type="PROSITE" id="PS50851">
    <property type="entry name" value="CHEW"/>
    <property type="match status" value="1"/>
</dbReference>
<dbReference type="InterPro" id="IPR008207">
    <property type="entry name" value="Sig_transdc_His_kin_Hpt_dom"/>
</dbReference>
<proteinExistence type="predicted"/>
<dbReference type="STRING" id="329726.AM1_5077"/>
<dbReference type="SUPFAM" id="SSF47226">
    <property type="entry name" value="Histidine-containing phosphotransfer domain, HPT domain"/>
    <property type="match status" value="1"/>
</dbReference>
<evidence type="ECO:0000256" key="9">
    <source>
        <dbReference type="SAM" id="MobiDB-lite"/>
    </source>
</evidence>
<feature type="domain" description="HPt" evidence="13">
    <location>
        <begin position="1"/>
        <end position="105"/>
    </location>
</feature>
<dbReference type="CDD" id="cd00088">
    <property type="entry name" value="HPT"/>
    <property type="match status" value="1"/>
</dbReference>
<dbReference type="InterPro" id="IPR036641">
    <property type="entry name" value="HPT_dom_sf"/>
</dbReference>
<evidence type="ECO:0000256" key="7">
    <source>
        <dbReference type="PROSITE-ProRule" id="PRU00110"/>
    </source>
</evidence>
<feature type="domain" description="CheW-like" evidence="12">
    <location>
        <begin position="503"/>
        <end position="641"/>
    </location>
</feature>
<keyword evidence="4" id="KW-0808">Transferase</keyword>
<feature type="region of interest" description="Disordered" evidence="9">
    <location>
        <begin position="176"/>
        <end position="195"/>
    </location>
</feature>
<reference evidence="14 15" key="1">
    <citation type="journal article" date="2008" name="Proc. Natl. Acad. Sci. U.S.A.">
        <title>Niche adaptation and genome expansion in the chlorophyll d-producing cyanobacterium Acaryochloris marina.</title>
        <authorList>
            <person name="Swingley W.D."/>
            <person name="Chen M."/>
            <person name="Cheung P.C."/>
            <person name="Conrad A.L."/>
            <person name="Dejesa L.C."/>
            <person name="Hao J."/>
            <person name="Honchak B.M."/>
            <person name="Karbach L.E."/>
            <person name="Kurdoglu A."/>
            <person name="Lahiri S."/>
            <person name="Mastrian S.D."/>
            <person name="Miyashita H."/>
            <person name="Page L."/>
            <person name="Ramakrishna P."/>
            <person name="Satoh S."/>
            <person name="Sattley W.M."/>
            <person name="Shimada Y."/>
            <person name="Taylor H.L."/>
            <person name="Tomo T."/>
            <person name="Tsuchiya T."/>
            <person name="Wang Z.T."/>
            <person name="Raymond J."/>
            <person name="Mimuro M."/>
            <person name="Blankenship R.E."/>
            <person name="Touchman J.W."/>
        </authorList>
    </citation>
    <scope>NUCLEOTIDE SEQUENCE [LARGE SCALE GENOMIC DNA]</scope>
    <source>
        <strain evidence="15">MBIC 11017</strain>
    </source>
</reference>
<dbReference type="HOGENOM" id="CLU_000650_2_1_3"/>
<dbReference type="RefSeq" id="WP_012165312.1">
    <property type="nucleotide sequence ID" value="NC_009925.1"/>
</dbReference>
<name>B0C765_ACAM1</name>
<dbReference type="Pfam" id="PF01584">
    <property type="entry name" value="CheW"/>
    <property type="match status" value="1"/>
</dbReference>
<dbReference type="OrthoDB" id="291966at2"/>
<dbReference type="SMART" id="SM00448">
    <property type="entry name" value="REC"/>
    <property type="match status" value="1"/>
</dbReference>
<evidence type="ECO:0000256" key="2">
    <source>
        <dbReference type="ARBA" id="ARBA00012438"/>
    </source>
</evidence>
<protein>
    <recommendedName>
        <fullName evidence="2">histidine kinase</fullName>
        <ecNumber evidence="2">2.7.13.3</ecNumber>
    </recommendedName>
</protein>
<dbReference type="InterPro" id="IPR004105">
    <property type="entry name" value="CheA-like_dim"/>
</dbReference>
<evidence type="ECO:0000256" key="6">
    <source>
        <dbReference type="ARBA" id="ARBA00023012"/>
    </source>
</evidence>
<dbReference type="PANTHER" id="PTHR43395:SF1">
    <property type="entry name" value="CHEMOTAXIS PROTEIN CHEA"/>
    <property type="match status" value="1"/>
</dbReference>
<evidence type="ECO:0000256" key="3">
    <source>
        <dbReference type="ARBA" id="ARBA00022553"/>
    </source>
</evidence>
<dbReference type="InterPro" id="IPR002545">
    <property type="entry name" value="CheW-lke_dom"/>
</dbReference>
<dbReference type="InterPro" id="IPR005467">
    <property type="entry name" value="His_kinase_dom"/>
</dbReference>
<dbReference type="InterPro" id="IPR004358">
    <property type="entry name" value="Sig_transdc_His_kin-like_C"/>
</dbReference>
<dbReference type="InterPro" id="IPR003594">
    <property type="entry name" value="HATPase_dom"/>
</dbReference>
<dbReference type="eggNOG" id="COG2198">
    <property type="taxonomic scope" value="Bacteria"/>
</dbReference>
<keyword evidence="15" id="KW-1185">Reference proteome</keyword>
<feature type="domain" description="Response regulatory" evidence="11">
    <location>
        <begin position="658"/>
        <end position="774"/>
    </location>
</feature>
<dbReference type="PROSITE" id="PS50109">
    <property type="entry name" value="HIS_KIN"/>
    <property type="match status" value="1"/>
</dbReference>
<evidence type="ECO:0000256" key="4">
    <source>
        <dbReference type="ARBA" id="ARBA00022679"/>
    </source>
</evidence>
<evidence type="ECO:0000256" key="1">
    <source>
        <dbReference type="ARBA" id="ARBA00000085"/>
    </source>
</evidence>
<organism evidence="14 15">
    <name type="scientific">Acaryochloris marina (strain MBIC 11017)</name>
    <dbReference type="NCBI Taxonomy" id="329726"/>
    <lineage>
        <taxon>Bacteria</taxon>
        <taxon>Bacillati</taxon>
        <taxon>Cyanobacteriota</taxon>
        <taxon>Cyanophyceae</taxon>
        <taxon>Acaryochloridales</taxon>
        <taxon>Acaryochloridaceae</taxon>
        <taxon>Acaryochloris</taxon>
    </lineage>
</organism>
<dbReference type="KEGG" id="amr:AM1_5077"/>
<dbReference type="InterPro" id="IPR036097">
    <property type="entry name" value="HisK_dim/P_sf"/>
</dbReference>
<dbReference type="InterPro" id="IPR051315">
    <property type="entry name" value="Bact_Chemotaxis_CheA"/>
</dbReference>
<dbReference type="FunFam" id="3.30.565.10:FF:000016">
    <property type="entry name" value="Chemotaxis protein CheA, putative"/>
    <property type="match status" value="1"/>
</dbReference>
<comment type="catalytic activity">
    <reaction evidence="1">
        <text>ATP + protein L-histidine = ADP + protein N-phospho-L-histidine.</text>
        <dbReference type="EC" id="2.7.13.3"/>
    </reaction>
</comment>